<evidence type="ECO:0000256" key="4">
    <source>
        <dbReference type="SAM" id="MobiDB-lite"/>
    </source>
</evidence>
<organism evidence="6 7">
    <name type="scientific">Parendozoicomonas callyspongiae</name>
    <dbReference type="NCBI Taxonomy" id="2942213"/>
    <lineage>
        <taxon>Bacteria</taxon>
        <taxon>Pseudomonadati</taxon>
        <taxon>Pseudomonadota</taxon>
        <taxon>Gammaproteobacteria</taxon>
        <taxon>Oceanospirillales</taxon>
        <taxon>Endozoicomonadaceae</taxon>
        <taxon>Parendozoicomonas</taxon>
    </lineage>
</organism>
<dbReference type="PANTHER" id="PTHR33711:SF10">
    <property type="entry name" value="INTRADIOL RING-CLEAVAGE DIOXYGENASES DOMAIN-CONTAINING PROTEIN"/>
    <property type="match status" value="1"/>
</dbReference>
<evidence type="ECO:0000256" key="1">
    <source>
        <dbReference type="ARBA" id="ARBA00007825"/>
    </source>
</evidence>
<reference evidence="6 7" key="1">
    <citation type="submission" date="2022-05" db="EMBL/GenBank/DDBJ databases">
        <authorList>
            <person name="Park J.-S."/>
        </authorList>
    </citation>
    <scope>NUCLEOTIDE SEQUENCE [LARGE SCALE GENOMIC DNA]</scope>
    <source>
        <strain evidence="6 7">2012CJ34-2</strain>
    </source>
</reference>
<dbReference type="SUPFAM" id="SSF49482">
    <property type="entry name" value="Aromatic compound dioxygenase"/>
    <property type="match status" value="1"/>
</dbReference>
<feature type="domain" description="Intradiol ring-cleavage dioxygenases" evidence="5">
    <location>
        <begin position="43"/>
        <end position="186"/>
    </location>
</feature>
<evidence type="ECO:0000313" key="6">
    <source>
        <dbReference type="EMBL" id="MCL6270450.1"/>
    </source>
</evidence>
<keyword evidence="3" id="KW-0560">Oxidoreductase</keyword>
<gene>
    <name evidence="6" type="ORF">M3P05_11010</name>
</gene>
<accession>A0ABT0PGG3</accession>
<sequence length="217" mass="24309">MKRRRFLGNMLAAGVAVGVAHVCARECKKIPASGAGPMKPLANPPLTNDLTRRHPDGPEAVGHKITLMGRVTDQNCVPLAYAEIILWQACATGMYDHPNEDRAEWRDPNFCYEGRTITDSEGRYLFHTVLPGSYPVPGKADKERGLVAFRAPHIHFTVSVPGQRTFTSQILFDLYNDINKFDLVMYGKEQQERDLLTARVEPAEEGQPMLCHFDMVI</sequence>
<feature type="region of interest" description="Disordered" evidence="4">
    <location>
        <begin position="34"/>
        <end position="58"/>
    </location>
</feature>
<dbReference type="EMBL" id="JAMFLX010000013">
    <property type="protein sequence ID" value="MCL6270450.1"/>
    <property type="molecule type" value="Genomic_DNA"/>
</dbReference>
<keyword evidence="2" id="KW-0223">Dioxygenase</keyword>
<dbReference type="InterPro" id="IPR000627">
    <property type="entry name" value="Intradiol_dOase_C"/>
</dbReference>
<protein>
    <recommendedName>
        <fullName evidence="5">Intradiol ring-cleavage dioxygenases domain-containing protein</fullName>
    </recommendedName>
</protein>
<evidence type="ECO:0000256" key="3">
    <source>
        <dbReference type="ARBA" id="ARBA00023002"/>
    </source>
</evidence>
<comment type="similarity">
    <text evidence="1">Belongs to the intradiol ring-cleavage dioxygenase family.</text>
</comment>
<dbReference type="Gene3D" id="2.60.130.10">
    <property type="entry name" value="Aromatic compound dioxygenase"/>
    <property type="match status" value="1"/>
</dbReference>
<keyword evidence="7" id="KW-1185">Reference proteome</keyword>
<dbReference type="InterPro" id="IPR050770">
    <property type="entry name" value="Intradiol_RC_Dioxygenase"/>
</dbReference>
<dbReference type="RefSeq" id="WP_249699668.1">
    <property type="nucleotide sequence ID" value="NZ_JAMFLX010000013.1"/>
</dbReference>
<dbReference type="InterPro" id="IPR015889">
    <property type="entry name" value="Intradiol_dOase_core"/>
</dbReference>
<comment type="caution">
    <text evidence="6">The sequence shown here is derived from an EMBL/GenBank/DDBJ whole genome shotgun (WGS) entry which is preliminary data.</text>
</comment>
<evidence type="ECO:0000259" key="5">
    <source>
        <dbReference type="Pfam" id="PF00775"/>
    </source>
</evidence>
<evidence type="ECO:0000313" key="7">
    <source>
        <dbReference type="Proteomes" id="UP001203338"/>
    </source>
</evidence>
<name>A0ABT0PGG3_9GAMM</name>
<evidence type="ECO:0000256" key="2">
    <source>
        <dbReference type="ARBA" id="ARBA00022964"/>
    </source>
</evidence>
<dbReference type="PANTHER" id="PTHR33711">
    <property type="entry name" value="DIOXYGENASE, PUTATIVE (AFU_ORTHOLOGUE AFUA_2G02910)-RELATED"/>
    <property type="match status" value="1"/>
</dbReference>
<proteinExistence type="inferred from homology"/>
<dbReference type="Proteomes" id="UP001203338">
    <property type="component" value="Unassembled WGS sequence"/>
</dbReference>
<dbReference type="Pfam" id="PF00775">
    <property type="entry name" value="Dioxygenase_C"/>
    <property type="match status" value="1"/>
</dbReference>